<comment type="caution">
    <text evidence="3">The sequence shown here is derived from an EMBL/GenBank/DDBJ whole genome shotgun (WGS) entry which is preliminary data.</text>
</comment>
<evidence type="ECO:0000259" key="2">
    <source>
        <dbReference type="Pfam" id="PF07731"/>
    </source>
</evidence>
<gene>
    <name evidence="3" type="ORF">VNO80_29933</name>
</gene>
<comment type="similarity">
    <text evidence="1">Belongs to the multicopper oxidase family.</text>
</comment>
<accession>A0AAN9QIZ5</accession>
<protein>
    <recommendedName>
        <fullName evidence="2">Plastocyanin-like domain-containing protein</fullName>
    </recommendedName>
</protein>
<dbReference type="GO" id="GO:0005507">
    <property type="term" value="F:copper ion binding"/>
    <property type="evidence" value="ECO:0007669"/>
    <property type="project" value="InterPro"/>
</dbReference>
<dbReference type="GO" id="GO:0016491">
    <property type="term" value="F:oxidoreductase activity"/>
    <property type="evidence" value="ECO:0007669"/>
    <property type="project" value="InterPro"/>
</dbReference>
<dbReference type="PANTHER" id="PTHR11709:SF68">
    <property type="entry name" value="LACCASE-13"/>
    <property type="match status" value="1"/>
</dbReference>
<keyword evidence="4" id="KW-1185">Reference proteome</keyword>
<dbReference type="InterPro" id="IPR008972">
    <property type="entry name" value="Cupredoxin"/>
</dbReference>
<evidence type="ECO:0000313" key="4">
    <source>
        <dbReference type="Proteomes" id="UP001374584"/>
    </source>
</evidence>
<evidence type="ECO:0000313" key="3">
    <source>
        <dbReference type="EMBL" id="KAK7333168.1"/>
    </source>
</evidence>
<feature type="domain" description="Plastocyanin-like" evidence="2">
    <location>
        <begin position="18"/>
        <end position="77"/>
    </location>
</feature>
<dbReference type="EMBL" id="JAYMYR010000011">
    <property type="protein sequence ID" value="KAK7333168.1"/>
    <property type="molecule type" value="Genomic_DNA"/>
</dbReference>
<dbReference type="AlphaFoldDB" id="A0AAN9QIZ5"/>
<dbReference type="InterPro" id="IPR011706">
    <property type="entry name" value="Cu-oxidase_C"/>
</dbReference>
<dbReference type="PANTHER" id="PTHR11709">
    <property type="entry name" value="MULTI-COPPER OXIDASE"/>
    <property type="match status" value="1"/>
</dbReference>
<dbReference type="Gene3D" id="2.60.40.420">
    <property type="entry name" value="Cupredoxins - blue copper proteins"/>
    <property type="match status" value="1"/>
</dbReference>
<dbReference type="Pfam" id="PF07731">
    <property type="entry name" value="Cu-oxidase_2"/>
    <property type="match status" value="1"/>
</dbReference>
<proteinExistence type="inferred from homology"/>
<dbReference type="InterPro" id="IPR045087">
    <property type="entry name" value="Cu-oxidase_fam"/>
</dbReference>
<dbReference type="SUPFAM" id="SSF49503">
    <property type="entry name" value="Cupredoxins"/>
    <property type="match status" value="1"/>
</dbReference>
<name>A0AAN9QIZ5_PHACN</name>
<organism evidence="3 4">
    <name type="scientific">Phaseolus coccineus</name>
    <name type="common">Scarlet runner bean</name>
    <name type="synonym">Phaseolus multiflorus</name>
    <dbReference type="NCBI Taxonomy" id="3886"/>
    <lineage>
        <taxon>Eukaryota</taxon>
        <taxon>Viridiplantae</taxon>
        <taxon>Streptophyta</taxon>
        <taxon>Embryophyta</taxon>
        <taxon>Tracheophyta</taxon>
        <taxon>Spermatophyta</taxon>
        <taxon>Magnoliopsida</taxon>
        <taxon>eudicotyledons</taxon>
        <taxon>Gunneridae</taxon>
        <taxon>Pentapetalae</taxon>
        <taxon>rosids</taxon>
        <taxon>fabids</taxon>
        <taxon>Fabales</taxon>
        <taxon>Fabaceae</taxon>
        <taxon>Papilionoideae</taxon>
        <taxon>50 kb inversion clade</taxon>
        <taxon>NPAAA clade</taxon>
        <taxon>indigoferoid/millettioid clade</taxon>
        <taxon>Phaseoleae</taxon>
        <taxon>Phaseolus</taxon>
    </lineage>
</organism>
<reference evidence="3 4" key="1">
    <citation type="submission" date="2024-01" db="EMBL/GenBank/DDBJ databases">
        <title>The genomes of 5 underutilized Papilionoideae crops provide insights into root nodulation and disease resistanc.</title>
        <authorList>
            <person name="Jiang F."/>
        </authorList>
    </citation>
    <scope>NUCLEOTIDE SEQUENCE [LARGE SCALE GENOMIC DNA]</scope>
    <source>
        <strain evidence="3">JINMINGXINNONG_FW02</strain>
        <tissue evidence="3">Leaves</tissue>
    </source>
</reference>
<sequence length="139" mass="15402">MTVVSTDATYTEPFRTTFHFFVVGSGFHNFNPTTHGLKFNFVDPHVRNTIGTPPGEWVAIHFVADNPGSVLYYCKTLLLLFVPESHINLFHGFLPLLEIGNLVHPLLIDSHLNWGLGMALLVENGVGLSQSPPPHLPQC</sequence>
<dbReference type="Proteomes" id="UP001374584">
    <property type="component" value="Unassembled WGS sequence"/>
</dbReference>
<evidence type="ECO:0000256" key="1">
    <source>
        <dbReference type="ARBA" id="ARBA00010609"/>
    </source>
</evidence>